<comment type="caution">
    <text evidence="1">The sequence shown here is derived from an EMBL/GenBank/DDBJ whole genome shotgun (WGS) entry which is preliminary data.</text>
</comment>
<name>A0ABQ8CD37_BRANA</name>
<organism evidence="1 2">
    <name type="scientific">Brassica napus</name>
    <name type="common">Rape</name>
    <dbReference type="NCBI Taxonomy" id="3708"/>
    <lineage>
        <taxon>Eukaryota</taxon>
        <taxon>Viridiplantae</taxon>
        <taxon>Streptophyta</taxon>
        <taxon>Embryophyta</taxon>
        <taxon>Tracheophyta</taxon>
        <taxon>Spermatophyta</taxon>
        <taxon>Magnoliopsida</taxon>
        <taxon>eudicotyledons</taxon>
        <taxon>Gunneridae</taxon>
        <taxon>Pentapetalae</taxon>
        <taxon>rosids</taxon>
        <taxon>malvids</taxon>
        <taxon>Brassicales</taxon>
        <taxon>Brassicaceae</taxon>
        <taxon>Brassiceae</taxon>
        <taxon>Brassica</taxon>
    </lineage>
</organism>
<evidence type="ECO:0000313" key="2">
    <source>
        <dbReference type="Proteomes" id="UP000824890"/>
    </source>
</evidence>
<accession>A0ABQ8CD37</accession>
<sequence length="81" mass="9094">MTKELHLLGMSQSLVVFDVVYFVVDLPSRTAPQFADFVTSPFSSLFSHLIATFITARISGGSPFHHICHSRGFRFKFCVVL</sequence>
<reference evidence="1 2" key="1">
    <citation type="submission" date="2021-05" db="EMBL/GenBank/DDBJ databases">
        <title>Genome Assembly of Synthetic Allotetraploid Brassica napus Reveals Homoeologous Exchanges between Subgenomes.</title>
        <authorList>
            <person name="Davis J.T."/>
        </authorList>
    </citation>
    <scope>NUCLEOTIDE SEQUENCE [LARGE SCALE GENOMIC DNA]</scope>
    <source>
        <strain evidence="2">cv. Da-Ae</strain>
        <tissue evidence="1">Seedling</tissue>
    </source>
</reference>
<protein>
    <submittedName>
        <fullName evidence="1">Uncharacterized protein</fullName>
    </submittedName>
</protein>
<dbReference type="EMBL" id="JAGKQM010000008">
    <property type="protein sequence ID" value="KAH0914968.1"/>
    <property type="molecule type" value="Genomic_DNA"/>
</dbReference>
<gene>
    <name evidence="1" type="ORF">HID58_029414</name>
</gene>
<proteinExistence type="predicted"/>
<keyword evidence="2" id="KW-1185">Reference proteome</keyword>
<dbReference type="Proteomes" id="UP000824890">
    <property type="component" value="Unassembled WGS sequence"/>
</dbReference>
<evidence type="ECO:0000313" key="1">
    <source>
        <dbReference type="EMBL" id="KAH0914968.1"/>
    </source>
</evidence>